<gene>
    <name evidence="1" type="ORF">B7492_33610</name>
</gene>
<dbReference type="Proteomes" id="UP000192932">
    <property type="component" value="Plasmid unnamed6"/>
</dbReference>
<protein>
    <submittedName>
        <fullName evidence="1">Uncharacterized protein</fullName>
    </submittedName>
</protein>
<keyword evidence="1" id="KW-0614">Plasmid</keyword>
<reference evidence="1 2" key="1">
    <citation type="submission" date="2017-04" db="EMBL/GenBank/DDBJ databases">
        <title>The Characteristic of a Fine Plant Growth-Promoting Rhizobacteria Bacillus mycoides Gnyt1 and its Whole Genome Sequencing Analysis.</title>
        <authorList>
            <person name="Li J.H."/>
            <person name="Yao T."/>
        </authorList>
    </citation>
    <scope>NUCLEOTIDE SEQUENCE [LARGE SCALE GENOMIC DNA]</scope>
    <source>
        <strain evidence="1 2">Gnyt1</strain>
        <plasmid evidence="2">Plasmid unnamed6</plasmid>
    </source>
</reference>
<evidence type="ECO:0000313" key="2">
    <source>
        <dbReference type="Proteomes" id="UP000192932"/>
    </source>
</evidence>
<dbReference type="AlphaFoldDB" id="A0A1W6AJG3"/>
<dbReference type="EMBL" id="CP020749">
    <property type="protein sequence ID" value="ARJ25974.1"/>
    <property type="molecule type" value="Genomic_DNA"/>
</dbReference>
<evidence type="ECO:0000313" key="1">
    <source>
        <dbReference type="EMBL" id="ARJ25974.1"/>
    </source>
</evidence>
<name>A0A1W6AJG3_BACMY</name>
<organism evidence="1 2">
    <name type="scientific">Bacillus mycoides</name>
    <dbReference type="NCBI Taxonomy" id="1405"/>
    <lineage>
        <taxon>Bacteria</taxon>
        <taxon>Bacillati</taxon>
        <taxon>Bacillota</taxon>
        <taxon>Bacilli</taxon>
        <taxon>Bacillales</taxon>
        <taxon>Bacillaceae</taxon>
        <taxon>Bacillus</taxon>
        <taxon>Bacillus cereus group</taxon>
    </lineage>
</organism>
<accession>A0A1W6AJG3</accession>
<geneLocation type="plasmid" evidence="1 2">
    <name>unnamed6</name>
</geneLocation>
<proteinExistence type="predicted"/>
<sequence length="82" mass="9535">MTIKGIIIQPKTLYPTVQCKPQIRKGSKLEISDMYITGVRQTTTRKGVMFNFSRNESKTTEKVVMKPPRTEPLEYAWKKMNI</sequence>